<feature type="region of interest" description="Disordered" evidence="1">
    <location>
        <begin position="408"/>
        <end position="474"/>
    </location>
</feature>
<feature type="compositionally biased region" description="Acidic residues" evidence="1">
    <location>
        <begin position="211"/>
        <end position="228"/>
    </location>
</feature>
<feature type="compositionally biased region" description="Acidic residues" evidence="1">
    <location>
        <begin position="424"/>
        <end position="434"/>
    </location>
</feature>
<feature type="region of interest" description="Disordered" evidence="1">
    <location>
        <begin position="301"/>
        <end position="352"/>
    </location>
</feature>
<evidence type="ECO:0000313" key="2">
    <source>
        <dbReference type="EMBL" id="KAF2191192.1"/>
    </source>
</evidence>
<sequence length="782" mass="86091">MAHLANPRSTFAEFGGRPPHDHKLVFETPVGIRNSDQRSPPDETPQKSAHTGGRGSGQSTSDEVGNEDDDEDSSPGQEDEPEEDDDDPEVAAPSHGLGLGKIKRPAIRIEHAGGDESQENDGETSSRGTGQKTSKHPVNQVLMRNKKRTFSNVSNTSILFGETDDLPTEQQAFPRRKLARKLSNSSTKGLLTYKDDTNAETMNGFENAIESSDEEQEEKGTDLDDEDYSGVNLISDEEDMEDMEQKEEEWIINDTKNAVDLFQDARRLSLDSSASDNFFDSAAPLNESFFAENTYPDIGFGQFFDPDPLPTSPEPSANRKYSDSSTKRVRFDDEVQVSDSSSSSASELDTSLWPDLFMEQDKLPPTIYQMIENDNDTDNEDFPSSGSEHSYWDVGQDESHNIVLHESDEFDESSDPGSSGYETDMGDTTDEYDSDFASPPPKSPKQKSVLHRPSSAPGSKATSPKPFQRTARPAPTGKFIAPICGVFIHEKSNQAIAVTDKATKGVTFFRPRTSITLRQPNYTAYSSTTSTTNNSPRTSLQQFNAEDSDFSDFANPFQSPAADIMLTGIFGSAPASNYMFGPSSVGPPEAFYPFVSIEQNGNMVYEEDEYDDDDDNLYENDINIADFMDFGSDVDDTDVEEEEEETDVPATPATSMIALNGSTPAQPTPTMETPTNRKRNASDAMLERFDRGVVTAFRNNQDRYRGLACLPHDPDLRASVSRPIRSGRSAETLISPLRKRGSISKKNGTSAFPGVAKASGRLHSSVMSDRRGPRMGAFFKTH</sequence>
<dbReference type="Proteomes" id="UP000800200">
    <property type="component" value="Unassembled WGS sequence"/>
</dbReference>
<evidence type="ECO:0000313" key="3">
    <source>
        <dbReference type="Proteomes" id="UP000800200"/>
    </source>
</evidence>
<protein>
    <submittedName>
        <fullName evidence="2">Uncharacterized protein</fullName>
    </submittedName>
</protein>
<dbReference type="PANTHER" id="PTHR35711:SF1">
    <property type="entry name" value="ECTODERMAL, ISOFORM F"/>
    <property type="match status" value="1"/>
</dbReference>
<dbReference type="AlphaFoldDB" id="A0A6A6EJS2"/>
<feature type="compositionally biased region" description="Acidic residues" evidence="1">
    <location>
        <begin position="64"/>
        <end position="89"/>
    </location>
</feature>
<reference evidence="2" key="1">
    <citation type="journal article" date="2020" name="Stud. Mycol.">
        <title>101 Dothideomycetes genomes: a test case for predicting lifestyles and emergence of pathogens.</title>
        <authorList>
            <person name="Haridas S."/>
            <person name="Albert R."/>
            <person name="Binder M."/>
            <person name="Bloem J."/>
            <person name="Labutti K."/>
            <person name="Salamov A."/>
            <person name="Andreopoulos B."/>
            <person name="Baker S."/>
            <person name="Barry K."/>
            <person name="Bills G."/>
            <person name="Bluhm B."/>
            <person name="Cannon C."/>
            <person name="Castanera R."/>
            <person name="Culley D."/>
            <person name="Daum C."/>
            <person name="Ezra D."/>
            <person name="Gonzalez J."/>
            <person name="Henrissat B."/>
            <person name="Kuo A."/>
            <person name="Liang C."/>
            <person name="Lipzen A."/>
            <person name="Lutzoni F."/>
            <person name="Magnuson J."/>
            <person name="Mondo S."/>
            <person name="Nolan M."/>
            <person name="Ohm R."/>
            <person name="Pangilinan J."/>
            <person name="Park H.-J."/>
            <person name="Ramirez L."/>
            <person name="Alfaro M."/>
            <person name="Sun H."/>
            <person name="Tritt A."/>
            <person name="Yoshinaga Y."/>
            <person name="Zwiers L.-H."/>
            <person name="Turgeon B."/>
            <person name="Goodwin S."/>
            <person name="Spatafora J."/>
            <person name="Crous P."/>
            <person name="Grigoriev I."/>
        </authorList>
    </citation>
    <scope>NUCLEOTIDE SEQUENCE</scope>
    <source>
        <strain evidence="2">CBS 207.26</strain>
    </source>
</reference>
<feature type="region of interest" description="Disordered" evidence="1">
    <location>
        <begin position="207"/>
        <end position="230"/>
    </location>
</feature>
<feature type="region of interest" description="Disordered" evidence="1">
    <location>
        <begin position="657"/>
        <end position="678"/>
    </location>
</feature>
<organism evidence="2 3">
    <name type="scientific">Zopfia rhizophila CBS 207.26</name>
    <dbReference type="NCBI Taxonomy" id="1314779"/>
    <lineage>
        <taxon>Eukaryota</taxon>
        <taxon>Fungi</taxon>
        <taxon>Dikarya</taxon>
        <taxon>Ascomycota</taxon>
        <taxon>Pezizomycotina</taxon>
        <taxon>Dothideomycetes</taxon>
        <taxon>Dothideomycetes incertae sedis</taxon>
        <taxon>Zopfiaceae</taxon>
        <taxon>Zopfia</taxon>
    </lineage>
</organism>
<feature type="compositionally biased region" description="Polar residues" evidence="1">
    <location>
        <begin position="123"/>
        <end position="132"/>
    </location>
</feature>
<dbReference type="PANTHER" id="PTHR35711">
    <property type="entry name" value="EXPRESSED PROTEIN"/>
    <property type="match status" value="1"/>
</dbReference>
<proteinExistence type="predicted"/>
<dbReference type="EMBL" id="ML994617">
    <property type="protein sequence ID" value="KAF2191192.1"/>
    <property type="molecule type" value="Genomic_DNA"/>
</dbReference>
<keyword evidence="3" id="KW-1185">Reference proteome</keyword>
<feature type="compositionally biased region" description="Low complexity" evidence="1">
    <location>
        <begin position="337"/>
        <end position="352"/>
    </location>
</feature>
<feature type="compositionally biased region" description="Basic and acidic residues" evidence="1">
    <location>
        <begin position="320"/>
        <end position="333"/>
    </location>
</feature>
<feature type="region of interest" description="Disordered" evidence="1">
    <location>
        <begin position="372"/>
        <end position="393"/>
    </location>
</feature>
<dbReference type="OrthoDB" id="5399183at2759"/>
<name>A0A6A6EJS2_9PEZI</name>
<accession>A0A6A6EJS2</accession>
<gene>
    <name evidence="2" type="ORF">K469DRAFT_366332</name>
</gene>
<feature type="compositionally biased region" description="Polar residues" evidence="1">
    <location>
        <begin position="660"/>
        <end position="674"/>
    </location>
</feature>
<evidence type="ECO:0000256" key="1">
    <source>
        <dbReference type="SAM" id="MobiDB-lite"/>
    </source>
</evidence>
<feature type="region of interest" description="Disordered" evidence="1">
    <location>
        <begin position="1"/>
        <end position="149"/>
    </location>
</feature>
<feature type="compositionally biased region" description="Basic and acidic residues" evidence="1">
    <location>
        <begin position="35"/>
        <end position="45"/>
    </location>
</feature>